<dbReference type="EMBL" id="QZJF01000006">
    <property type="protein sequence ID" value="RJR27878.1"/>
    <property type="molecule type" value="Genomic_DNA"/>
</dbReference>
<dbReference type="InterPro" id="IPR023353">
    <property type="entry name" value="LemA-like_dom_sf"/>
</dbReference>
<organism evidence="2 3">
    <name type="scientific">candidate division WWE3 bacterium</name>
    <dbReference type="NCBI Taxonomy" id="2053526"/>
    <lineage>
        <taxon>Bacteria</taxon>
        <taxon>Katanobacteria</taxon>
    </lineage>
</organism>
<gene>
    <name evidence="2" type="ORF">C4561_01165</name>
</gene>
<sequence length="229" mass="24902">MKNKRSLMFAMIFILMASAFLPACAAKKVAVEGSKEYNELIALWQGAQYGASNFNLVVDTQYGKIQATTQQANSYYESVITSGEVWTGQFREQGEALADLIRNYKDENGQPLDPSQLNLNDLQQQGALPDGLAAGFALYVNAIQQAPPPVPDSAVTLSLMDTTSEAMNTIQLAGTDWNDAVRKYNTRRSQIRGEVVAAVSNFLGYPLPESLPFYAGGNQGQPVENPLAP</sequence>
<protein>
    <recommendedName>
        <fullName evidence="4">LemA family protein</fullName>
    </recommendedName>
</protein>
<dbReference type="Gene3D" id="1.20.1440.20">
    <property type="entry name" value="LemA-like domain"/>
    <property type="match status" value="1"/>
</dbReference>
<dbReference type="Proteomes" id="UP000265540">
    <property type="component" value="Unassembled WGS sequence"/>
</dbReference>
<evidence type="ECO:0000256" key="1">
    <source>
        <dbReference type="SAM" id="SignalP"/>
    </source>
</evidence>
<evidence type="ECO:0008006" key="4">
    <source>
        <dbReference type="Google" id="ProtNLM"/>
    </source>
</evidence>
<evidence type="ECO:0000313" key="2">
    <source>
        <dbReference type="EMBL" id="RJR27878.1"/>
    </source>
</evidence>
<dbReference type="AlphaFoldDB" id="A0A3A4ZFU4"/>
<name>A0A3A4ZFU4_UNCKA</name>
<dbReference type="SUPFAM" id="SSF140478">
    <property type="entry name" value="LemA-like"/>
    <property type="match status" value="1"/>
</dbReference>
<proteinExistence type="predicted"/>
<reference evidence="2 3" key="1">
    <citation type="journal article" date="2017" name="ISME J.">
        <title>Energy and carbon metabolisms in a deep terrestrial subsurface fluid microbial community.</title>
        <authorList>
            <person name="Momper L."/>
            <person name="Jungbluth S.P."/>
            <person name="Lee M.D."/>
            <person name="Amend J.P."/>
        </authorList>
    </citation>
    <scope>NUCLEOTIDE SEQUENCE [LARGE SCALE GENOMIC DNA]</scope>
    <source>
        <strain evidence="2">SURF_46</strain>
    </source>
</reference>
<accession>A0A3A4ZFU4</accession>
<evidence type="ECO:0000313" key="3">
    <source>
        <dbReference type="Proteomes" id="UP000265540"/>
    </source>
</evidence>
<feature type="signal peptide" evidence="1">
    <location>
        <begin position="1"/>
        <end position="25"/>
    </location>
</feature>
<keyword evidence="1" id="KW-0732">Signal</keyword>
<feature type="chain" id="PRO_5017178714" description="LemA family protein" evidence="1">
    <location>
        <begin position="26"/>
        <end position="229"/>
    </location>
</feature>
<comment type="caution">
    <text evidence="2">The sequence shown here is derived from an EMBL/GenBank/DDBJ whole genome shotgun (WGS) entry which is preliminary data.</text>
</comment>